<feature type="transmembrane region" description="Helical" evidence="2">
    <location>
        <begin position="332"/>
        <end position="353"/>
    </location>
</feature>
<gene>
    <name evidence="3" type="ORF">UW22_C0063G0003</name>
</gene>
<name>A0A0G1GK39_9BACT</name>
<keyword evidence="2" id="KW-1133">Transmembrane helix</keyword>
<proteinExistence type="predicted"/>
<evidence type="ECO:0000256" key="2">
    <source>
        <dbReference type="SAM" id="Phobius"/>
    </source>
</evidence>
<keyword evidence="2" id="KW-0472">Membrane</keyword>
<dbReference type="Proteomes" id="UP000034617">
    <property type="component" value="Unassembled WGS sequence"/>
</dbReference>
<accession>A0A0G1GK39</accession>
<dbReference type="AlphaFoldDB" id="A0A0G1GK39"/>
<evidence type="ECO:0000256" key="1">
    <source>
        <dbReference type="SAM" id="MobiDB-lite"/>
    </source>
</evidence>
<organism evidence="3 4">
    <name type="scientific">Candidatus Gottesmanbacteria bacterium GW2011_GWB1_44_11c</name>
    <dbReference type="NCBI Taxonomy" id="1618447"/>
    <lineage>
        <taxon>Bacteria</taxon>
        <taxon>Candidatus Gottesmaniibacteriota</taxon>
    </lineage>
</organism>
<reference evidence="3 4" key="1">
    <citation type="journal article" date="2015" name="Nature">
        <title>rRNA introns, odd ribosomes, and small enigmatic genomes across a large radiation of phyla.</title>
        <authorList>
            <person name="Brown C.T."/>
            <person name="Hug L.A."/>
            <person name="Thomas B.C."/>
            <person name="Sharon I."/>
            <person name="Castelle C.J."/>
            <person name="Singh A."/>
            <person name="Wilkins M.J."/>
            <person name="Williams K.H."/>
            <person name="Banfield J.F."/>
        </authorList>
    </citation>
    <scope>NUCLEOTIDE SEQUENCE [LARGE SCALE GENOMIC DNA]</scope>
</reference>
<feature type="transmembrane region" description="Helical" evidence="2">
    <location>
        <begin position="301"/>
        <end position="320"/>
    </location>
</feature>
<evidence type="ECO:0000313" key="4">
    <source>
        <dbReference type="Proteomes" id="UP000034617"/>
    </source>
</evidence>
<feature type="transmembrane region" description="Helical" evidence="2">
    <location>
        <begin position="275"/>
        <end position="294"/>
    </location>
</feature>
<dbReference type="EMBL" id="LCHM01000063">
    <property type="protein sequence ID" value="KKT34915.1"/>
    <property type="molecule type" value="Genomic_DNA"/>
</dbReference>
<comment type="caution">
    <text evidence="3">The sequence shown here is derived from an EMBL/GenBank/DDBJ whole genome shotgun (WGS) entry which is preliminary data.</text>
</comment>
<keyword evidence="2" id="KW-0812">Transmembrane</keyword>
<feature type="region of interest" description="Disordered" evidence="1">
    <location>
        <begin position="173"/>
        <end position="220"/>
    </location>
</feature>
<evidence type="ECO:0000313" key="3">
    <source>
        <dbReference type="EMBL" id="KKT34915.1"/>
    </source>
</evidence>
<protein>
    <submittedName>
        <fullName evidence="3">Uncharacterized protein</fullName>
    </submittedName>
</protein>
<sequence>MIHFDLTVKRYFFSFTRTGLVKLVFYLFLFVFLSVLRHPVFAYDLTVTCGADCTKSTNDPLFSSGTVWFPGFSQEKSIHILNTRTKSLSLTTSATNPVNTDNLGDVMNLIIKKVGEAGSLWSGTLTNFYASAPISLLTIFENNGTADLTYTVTMDTTANNDYQNKTTVFDLNFNFQGDDESPPTPTPTPNGSTDGGGTTDGGDGTTGDGTGGGTPPSNPAVPFLPITQFTTFLPRFFQTLAPAIAGAQTENPLAPEPEKIEEGEVSGAATCQTCIWWPVLLLQALCVTFHYLLTRNRNRKAFWRGGITISVIAYGIFLFLNRDCRSGWQLWLYTDVFWCKYFIVWVLLIFGVLSRIFRPKIEESYEVTQKKPPEKI</sequence>
<feature type="compositionally biased region" description="Gly residues" evidence="1">
    <location>
        <begin position="193"/>
        <end position="214"/>
    </location>
</feature>